<dbReference type="PROSITE" id="PS51450">
    <property type="entry name" value="LRR"/>
    <property type="match status" value="1"/>
</dbReference>
<protein>
    <submittedName>
        <fullName evidence="1">Uncharacterized protein</fullName>
    </submittedName>
</protein>
<organism evidence="1">
    <name type="scientific">marine sediment metagenome</name>
    <dbReference type="NCBI Taxonomy" id="412755"/>
    <lineage>
        <taxon>unclassified sequences</taxon>
        <taxon>metagenomes</taxon>
        <taxon>ecological metagenomes</taxon>
    </lineage>
</organism>
<dbReference type="InterPro" id="IPR001611">
    <property type="entry name" value="Leu-rich_rpt"/>
</dbReference>
<evidence type="ECO:0000313" key="1">
    <source>
        <dbReference type="EMBL" id="KKL83702.1"/>
    </source>
</evidence>
<dbReference type="AlphaFoldDB" id="A0A0F9I8G3"/>
<name>A0A0F9I8G3_9ZZZZ</name>
<sequence>MATVIGKRVKRIPGLRPGKIPTDRPLAIAVMNGGMVADIDPADIKDNQASLLVNARVRRDKTTRRFGKSSFLPTKPNSNPVIRMYDFKLGDFTFYRVRFTASDIYYTDGAAWTQLTGTFGGKPTGIATVLGTLVAANGIDRLQKLDLDANTIADLGSIAPLAKYVTGFSERVVGANTGDSESASETIAWSGNRNLSEFDALVDISSGNKRLDTSPRTVVDPIRGVFGFSSVMIIPRERSIWLATQQPTASDPFNTFRAVPGVGTDLPSSIAIGREKIMFLDARTRDVVVYSPGQPLQSIGSPIRDSILANVTDPGALSSAYLENEDEFYITITESATVKVWVVNLRTTSRQYDEVPNLTSLDSITLFSSYTSFDDATGTFDAASGTLDAASVTPIHIPTLAYGYSDGLLLKEDSTVQQDNTVNYTFELRSKEFKNVKDDAVITRILIEYQATVSGSIILSYSKDGGTTWKVAKTVTTSTGRVRRIKFKKQIRTERLMWRVTATDGQFDILGYEVDISAGGESKGT</sequence>
<gene>
    <name evidence="1" type="ORF">LCGC14_1972090</name>
</gene>
<dbReference type="EMBL" id="LAZR01021908">
    <property type="protein sequence ID" value="KKL83702.1"/>
    <property type="molecule type" value="Genomic_DNA"/>
</dbReference>
<accession>A0A0F9I8G3</accession>
<proteinExistence type="predicted"/>
<reference evidence="1" key="1">
    <citation type="journal article" date="2015" name="Nature">
        <title>Complex archaea that bridge the gap between prokaryotes and eukaryotes.</title>
        <authorList>
            <person name="Spang A."/>
            <person name="Saw J.H."/>
            <person name="Jorgensen S.L."/>
            <person name="Zaremba-Niedzwiedzka K."/>
            <person name="Martijn J."/>
            <person name="Lind A.E."/>
            <person name="van Eijk R."/>
            <person name="Schleper C."/>
            <person name="Guy L."/>
            <person name="Ettema T.J."/>
        </authorList>
    </citation>
    <scope>NUCLEOTIDE SEQUENCE</scope>
</reference>
<comment type="caution">
    <text evidence="1">The sequence shown here is derived from an EMBL/GenBank/DDBJ whole genome shotgun (WGS) entry which is preliminary data.</text>
</comment>